<sequence>MRRMLTSGLVCPSKWVGQAVMDNRMHKQGLDGRPRKNLAFLTSESGSPKKWCAIAHENRRNEGYARFGARLTFQMGRTSRDGQPYA</sequence>
<keyword evidence="2" id="KW-1185">Reference proteome</keyword>
<reference evidence="1" key="1">
    <citation type="journal article" date="2012" name="Nature">
        <title>The tomato genome sequence provides insights into fleshy fruit evolution.</title>
        <authorList>
            <consortium name="Tomato Genome Consortium"/>
        </authorList>
    </citation>
    <scope>NUCLEOTIDE SEQUENCE [LARGE SCALE GENOMIC DNA]</scope>
    <source>
        <strain evidence="1">cv. Heinz 1706</strain>
    </source>
</reference>
<protein>
    <submittedName>
        <fullName evidence="1">Uncharacterized protein</fullName>
    </submittedName>
</protein>
<dbReference type="AlphaFoldDB" id="A0A3Q7H3F9"/>
<evidence type="ECO:0000313" key="2">
    <source>
        <dbReference type="Proteomes" id="UP000004994"/>
    </source>
</evidence>
<name>A0A3Q7H3F9_SOLLC</name>
<dbReference type="InParanoid" id="A0A3Q7H3F9"/>
<dbReference type="EnsemblPlants" id="Solyc07g005583.1.1">
    <property type="protein sequence ID" value="Solyc07g005583.1.1.1"/>
    <property type="gene ID" value="Solyc07g005583.1"/>
</dbReference>
<organism evidence="1">
    <name type="scientific">Solanum lycopersicum</name>
    <name type="common">Tomato</name>
    <name type="synonym">Lycopersicon esculentum</name>
    <dbReference type="NCBI Taxonomy" id="4081"/>
    <lineage>
        <taxon>Eukaryota</taxon>
        <taxon>Viridiplantae</taxon>
        <taxon>Streptophyta</taxon>
        <taxon>Embryophyta</taxon>
        <taxon>Tracheophyta</taxon>
        <taxon>Spermatophyta</taxon>
        <taxon>Magnoliopsida</taxon>
        <taxon>eudicotyledons</taxon>
        <taxon>Gunneridae</taxon>
        <taxon>Pentapetalae</taxon>
        <taxon>asterids</taxon>
        <taxon>lamiids</taxon>
        <taxon>Solanales</taxon>
        <taxon>Solanaceae</taxon>
        <taxon>Solanoideae</taxon>
        <taxon>Solaneae</taxon>
        <taxon>Solanum</taxon>
        <taxon>Solanum subgen. Lycopersicon</taxon>
    </lineage>
</organism>
<proteinExistence type="predicted"/>
<accession>A0A3Q7H3F9</accession>
<evidence type="ECO:0000313" key="1">
    <source>
        <dbReference type="EnsemblPlants" id="Solyc07g005583.1.1.1"/>
    </source>
</evidence>
<dbReference type="Proteomes" id="UP000004994">
    <property type="component" value="Chromosome 7"/>
</dbReference>
<dbReference type="Gramene" id="Solyc07g005583.1.1">
    <property type="protein sequence ID" value="Solyc07g005583.1.1.1"/>
    <property type="gene ID" value="Solyc07g005583.1"/>
</dbReference>
<reference evidence="1" key="2">
    <citation type="submission" date="2019-01" db="UniProtKB">
        <authorList>
            <consortium name="EnsemblPlants"/>
        </authorList>
    </citation>
    <scope>IDENTIFICATION</scope>
    <source>
        <strain evidence="1">cv. Heinz 1706</strain>
    </source>
</reference>